<comment type="similarity">
    <text evidence="1">Belongs to the peptidase C14A family.</text>
</comment>
<dbReference type="InterPro" id="IPR052039">
    <property type="entry name" value="Caspase-related_regulators"/>
</dbReference>
<sequence length="577" mass="60388">MRRLLLIPALLAALLWSASCFAQARSQLGPLCTTETTPADQMIDACTKIIALKVFSGERLATIYFWRAVGWNKKGNYAQVISDATEALRLKPSTAVYNLRGSAYFDKGEYDIAIADFNDALRLGPPSGIIFHNRGNAYRSKGDYAKAIADYDAAIKAGPKSAFSYQNRGASKRALGDLDGALADINEAVRIDPSLPQPLISRAVIWRAKGEIERAIADTTEAIRLAKAKAPVNVMTPPGSVLISAYTQRGLSYEAKGDAAHAKEDYASVLEGMASDAGSKANQATAKVRLALLKEADAAPRKTAAAPAAESSPAAPPAASVKTPAPAPPAAAAPAAATGRRLALVVGNGAYAHVKALPNPANDARAIARSLRDIGFTVSEGLDLDRGTMQKTINDFLREAARSQIAVVYYAGHGVQVDGRNYLVPVDIEFRAGARMTDAMVDMDTIMAGLDDQIRTNILILDACRNNPIAPQLASAGPSRGIEAGSGLAAPASLGSGSTLGAGTLIAFATAPGQVALDGKGANSPFSAALSRHVGTPGLEVQQMLTRVRAEVVAATKGKQVPWSNSSLLGEVYLAEQ</sequence>
<name>A0ABY8JMQ4_9BRAD</name>
<accession>A0ABY8JMQ4</accession>
<dbReference type="InterPro" id="IPR011990">
    <property type="entry name" value="TPR-like_helical_dom_sf"/>
</dbReference>
<dbReference type="Pfam" id="PF13181">
    <property type="entry name" value="TPR_8"/>
    <property type="match status" value="2"/>
</dbReference>
<proteinExistence type="inferred from homology"/>
<feature type="repeat" description="TPR" evidence="2">
    <location>
        <begin position="128"/>
        <end position="161"/>
    </location>
</feature>
<dbReference type="Proteomes" id="UP001221546">
    <property type="component" value="Chromosome"/>
</dbReference>
<dbReference type="Gene3D" id="1.25.40.10">
    <property type="entry name" value="Tetratricopeptide repeat domain"/>
    <property type="match status" value="2"/>
</dbReference>
<keyword evidence="2" id="KW-0802">TPR repeat</keyword>
<dbReference type="InterPro" id="IPR019734">
    <property type="entry name" value="TPR_rpt"/>
</dbReference>
<dbReference type="Pfam" id="PF13432">
    <property type="entry name" value="TPR_16"/>
    <property type="match status" value="1"/>
</dbReference>
<protein>
    <submittedName>
        <fullName evidence="6">Caspase family protein</fullName>
    </submittedName>
</protein>
<dbReference type="SMART" id="SM00028">
    <property type="entry name" value="TPR"/>
    <property type="match status" value="6"/>
</dbReference>
<evidence type="ECO:0000256" key="1">
    <source>
        <dbReference type="ARBA" id="ARBA00010134"/>
    </source>
</evidence>
<dbReference type="PANTHER" id="PTHR22576">
    <property type="entry name" value="MUCOSA ASSOCIATED LYMPHOID TISSUE LYMPHOMA TRANSLOCATION PROTEIN 1/PARACASPASE"/>
    <property type="match status" value="1"/>
</dbReference>
<dbReference type="InterPro" id="IPR029030">
    <property type="entry name" value="Caspase-like_dom_sf"/>
</dbReference>
<dbReference type="InterPro" id="IPR001309">
    <property type="entry name" value="Pept_C14_p20"/>
</dbReference>
<dbReference type="Pfam" id="PF00656">
    <property type="entry name" value="Peptidase_C14"/>
    <property type="match status" value="1"/>
</dbReference>
<feature type="compositionally biased region" description="Low complexity" evidence="3">
    <location>
        <begin position="301"/>
        <end position="324"/>
    </location>
</feature>
<keyword evidence="7" id="KW-1185">Reference proteome</keyword>
<dbReference type="PANTHER" id="PTHR22576:SF37">
    <property type="entry name" value="MUCOSA-ASSOCIATED LYMPHOID TISSUE LYMPHOMA TRANSLOCATION PROTEIN 1"/>
    <property type="match status" value="1"/>
</dbReference>
<gene>
    <name evidence="6" type="ORF">QA636_16270</name>
</gene>
<dbReference type="PROSITE" id="PS51257">
    <property type="entry name" value="PROKAR_LIPOPROTEIN"/>
    <property type="match status" value="1"/>
</dbReference>
<evidence type="ECO:0000256" key="3">
    <source>
        <dbReference type="SAM" id="MobiDB-lite"/>
    </source>
</evidence>
<feature type="domain" description="Caspase family p20" evidence="5">
    <location>
        <begin position="339"/>
        <end position="468"/>
    </location>
</feature>
<evidence type="ECO:0000256" key="4">
    <source>
        <dbReference type="SAM" id="SignalP"/>
    </source>
</evidence>
<dbReference type="SUPFAM" id="SSF52129">
    <property type="entry name" value="Caspase-like"/>
    <property type="match status" value="1"/>
</dbReference>
<dbReference type="InterPro" id="IPR015917">
    <property type="entry name" value="Pept_C14A"/>
</dbReference>
<dbReference type="PROSITE" id="PS50208">
    <property type="entry name" value="CASPASE_P20"/>
    <property type="match status" value="1"/>
</dbReference>
<evidence type="ECO:0000259" key="5">
    <source>
        <dbReference type="PROSITE" id="PS50208"/>
    </source>
</evidence>
<evidence type="ECO:0000256" key="2">
    <source>
        <dbReference type="PROSITE-ProRule" id="PRU00339"/>
    </source>
</evidence>
<evidence type="ECO:0000313" key="7">
    <source>
        <dbReference type="Proteomes" id="UP001221546"/>
    </source>
</evidence>
<dbReference type="Gene3D" id="3.40.50.1460">
    <property type="match status" value="1"/>
</dbReference>
<feature type="repeat" description="TPR" evidence="2">
    <location>
        <begin position="94"/>
        <end position="127"/>
    </location>
</feature>
<dbReference type="EMBL" id="CP121646">
    <property type="protein sequence ID" value="WFU66952.1"/>
    <property type="molecule type" value="Genomic_DNA"/>
</dbReference>
<feature type="region of interest" description="Disordered" evidence="3">
    <location>
        <begin position="301"/>
        <end position="332"/>
    </location>
</feature>
<feature type="repeat" description="TPR" evidence="2">
    <location>
        <begin position="162"/>
        <end position="195"/>
    </location>
</feature>
<dbReference type="RefSeq" id="WP_310885805.1">
    <property type="nucleotide sequence ID" value="NZ_CP121646.1"/>
</dbReference>
<reference evidence="6 7" key="1">
    <citation type="submission" date="2023-04" db="EMBL/GenBank/DDBJ databases">
        <title>Australian commercial rhizobial inoculants.</title>
        <authorList>
            <person name="Kohlmeier M.G."/>
            <person name="O'Hara G.W."/>
            <person name="Colombi E."/>
            <person name="Ramsay J.P."/>
            <person name="Terpolilli J."/>
        </authorList>
    </citation>
    <scope>NUCLEOTIDE SEQUENCE [LARGE SCALE GENOMIC DNA]</scope>
    <source>
        <strain evidence="6 7">CB627</strain>
    </source>
</reference>
<feature type="signal peptide" evidence="4">
    <location>
        <begin position="1"/>
        <end position="24"/>
    </location>
</feature>
<evidence type="ECO:0000313" key="6">
    <source>
        <dbReference type="EMBL" id="WFU66952.1"/>
    </source>
</evidence>
<dbReference type="SMART" id="SM00115">
    <property type="entry name" value="CASc"/>
    <property type="match status" value="1"/>
</dbReference>
<dbReference type="InterPro" id="IPR011600">
    <property type="entry name" value="Pept_C14_caspase"/>
</dbReference>
<dbReference type="PROSITE" id="PS50293">
    <property type="entry name" value="TPR_REGION"/>
    <property type="match status" value="1"/>
</dbReference>
<organism evidence="6 7">
    <name type="scientific">Bradyrhizobium brasilense</name>
    <dbReference type="NCBI Taxonomy" id="1419277"/>
    <lineage>
        <taxon>Bacteria</taxon>
        <taxon>Pseudomonadati</taxon>
        <taxon>Pseudomonadota</taxon>
        <taxon>Alphaproteobacteria</taxon>
        <taxon>Hyphomicrobiales</taxon>
        <taxon>Nitrobacteraceae</taxon>
        <taxon>Bradyrhizobium</taxon>
    </lineage>
</organism>
<dbReference type="SUPFAM" id="SSF48452">
    <property type="entry name" value="TPR-like"/>
    <property type="match status" value="1"/>
</dbReference>
<dbReference type="Pfam" id="PF00515">
    <property type="entry name" value="TPR_1"/>
    <property type="match status" value="1"/>
</dbReference>
<dbReference type="PROSITE" id="PS50005">
    <property type="entry name" value="TPR"/>
    <property type="match status" value="3"/>
</dbReference>
<keyword evidence="4" id="KW-0732">Signal</keyword>
<feature type="chain" id="PRO_5047313280" evidence="4">
    <location>
        <begin position="25"/>
        <end position="577"/>
    </location>
</feature>